<dbReference type="InterPro" id="IPR011059">
    <property type="entry name" value="Metal-dep_hydrolase_composite"/>
</dbReference>
<dbReference type="AlphaFoldDB" id="A0A382WEY8"/>
<dbReference type="EMBL" id="UINC01159187">
    <property type="protein sequence ID" value="SVD57140.1"/>
    <property type="molecule type" value="Genomic_DNA"/>
</dbReference>
<feature type="non-terminal residue" evidence="1">
    <location>
        <position position="45"/>
    </location>
</feature>
<proteinExistence type="predicted"/>
<evidence type="ECO:0000313" key="1">
    <source>
        <dbReference type="EMBL" id="SVD57140.1"/>
    </source>
</evidence>
<evidence type="ECO:0008006" key="2">
    <source>
        <dbReference type="Google" id="ProtNLM"/>
    </source>
</evidence>
<protein>
    <recommendedName>
        <fullName evidence="2">Amidohydrolase 3 domain-containing protein</fullName>
    </recommendedName>
</protein>
<dbReference type="GO" id="GO:0016810">
    <property type="term" value="F:hydrolase activity, acting on carbon-nitrogen (but not peptide) bonds"/>
    <property type="evidence" value="ECO:0007669"/>
    <property type="project" value="InterPro"/>
</dbReference>
<organism evidence="1">
    <name type="scientific">marine metagenome</name>
    <dbReference type="NCBI Taxonomy" id="408172"/>
    <lineage>
        <taxon>unclassified sequences</taxon>
        <taxon>metagenomes</taxon>
        <taxon>ecological metagenomes</taxon>
    </lineage>
</organism>
<name>A0A382WEY8_9ZZZZ</name>
<reference evidence="1" key="1">
    <citation type="submission" date="2018-05" db="EMBL/GenBank/DDBJ databases">
        <authorList>
            <person name="Lanie J.A."/>
            <person name="Ng W.-L."/>
            <person name="Kazmierczak K.M."/>
            <person name="Andrzejewski T.M."/>
            <person name="Davidsen T.M."/>
            <person name="Wayne K.J."/>
            <person name="Tettelin H."/>
            <person name="Glass J.I."/>
            <person name="Rusch D."/>
            <person name="Podicherti R."/>
            <person name="Tsui H.-C.T."/>
            <person name="Winkler M.E."/>
        </authorList>
    </citation>
    <scope>NUCLEOTIDE SEQUENCE</scope>
</reference>
<accession>A0A382WEY8</accession>
<dbReference type="Gene3D" id="2.30.40.10">
    <property type="entry name" value="Urease, subunit C, domain 1"/>
    <property type="match status" value="1"/>
</dbReference>
<dbReference type="SUPFAM" id="SSF51338">
    <property type="entry name" value="Composite domain of metallo-dependent hydrolases"/>
    <property type="match status" value="1"/>
</dbReference>
<sequence length="45" mass="4687">MHDLLICNGTVVAASGVGQLDVLIDDGKITSLSSLFNNSILESIL</sequence>
<gene>
    <name evidence="1" type="ORF">METZ01_LOCUS409994</name>
</gene>